<reference evidence="3 4" key="1">
    <citation type="submission" date="2018-12" db="EMBL/GenBank/DDBJ databases">
        <title>Dyella dinghuensis sp. nov. DHOA06 and Dyella choica sp. nov. 4M-K27, isolated from forest soil.</title>
        <authorList>
            <person name="Qiu L.-H."/>
            <person name="Gao Z.-H."/>
        </authorList>
    </citation>
    <scope>NUCLEOTIDE SEQUENCE [LARGE SCALE GENOMIC DNA]</scope>
    <source>
        <strain evidence="3 4">DHOA06</strain>
    </source>
</reference>
<dbReference type="Proteomes" id="UP000267077">
    <property type="component" value="Unassembled WGS sequence"/>
</dbReference>
<dbReference type="OrthoDB" id="7510573at2"/>
<dbReference type="GO" id="GO:0015628">
    <property type="term" value="P:protein secretion by the type II secretion system"/>
    <property type="evidence" value="ECO:0007669"/>
    <property type="project" value="TreeGrafter"/>
</dbReference>
<dbReference type="GO" id="GO:0015627">
    <property type="term" value="C:type II protein secretion system complex"/>
    <property type="evidence" value="ECO:0007669"/>
    <property type="project" value="TreeGrafter"/>
</dbReference>
<evidence type="ECO:0000256" key="2">
    <source>
        <dbReference type="SAM" id="SignalP"/>
    </source>
</evidence>
<dbReference type="InterPro" id="IPR004509">
    <property type="entry name" value="Competence_ComEA_HhH"/>
</dbReference>
<organism evidence="3 4">
    <name type="scientific">Dyella dinghuensis</name>
    <dbReference type="NCBI Taxonomy" id="1920169"/>
    <lineage>
        <taxon>Bacteria</taxon>
        <taxon>Pseudomonadati</taxon>
        <taxon>Pseudomonadota</taxon>
        <taxon>Gammaproteobacteria</taxon>
        <taxon>Lysobacterales</taxon>
        <taxon>Rhodanobacteraceae</taxon>
        <taxon>Dyella</taxon>
    </lineage>
</organism>
<dbReference type="InterPro" id="IPR051675">
    <property type="entry name" value="Endo/Exo/Phosphatase_dom_1"/>
</dbReference>
<feature type="chain" id="PRO_5018625377" evidence="2">
    <location>
        <begin position="22"/>
        <end position="117"/>
    </location>
</feature>
<name>A0A3S0PX87_9GAMM</name>
<proteinExistence type="predicted"/>
<evidence type="ECO:0000256" key="1">
    <source>
        <dbReference type="SAM" id="MobiDB-lite"/>
    </source>
</evidence>
<dbReference type="AlphaFoldDB" id="A0A3S0PX87"/>
<dbReference type="EMBL" id="RYZR01000007">
    <property type="protein sequence ID" value="RUL62494.1"/>
    <property type="molecule type" value="Genomic_DNA"/>
</dbReference>
<feature type="signal peptide" evidence="2">
    <location>
        <begin position="1"/>
        <end position="21"/>
    </location>
</feature>
<keyword evidence="2" id="KW-0732">Signal</keyword>
<dbReference type="PANTHER" id="PTHR21180:SF32">
    <property type="entry name" value="ENDONUCLEASE_EXONUCLEASE_PHOSPHATASE FAMILY DOMAIN-CONTAINING PROTEIN 1"/>
    <property type="match status" value="1"/>
</dbReference>
<dbReference type="PANTHER" id="PTHR21180">
    <property type="entry name" value="ENDONUCLEASE/EXONUCLEASE/PHOSPHATASE FAMILY DOMAIN-CONTAINING PROTEIN 1"/>
    <property type="match status" value="1"/>
</dbReference>
<dbReference type="RefSeq" id="WP_126674936.1">
    <property type="nucleotide sequence ID" value="NZ_RYZR01000007.1"/>
</dbReference>
<protein>
    <submittedName>
        <fullName evidence="3">Competence protein ComEA</fullName>
    </submittedName>
</protein>
<comment type="caution">
    <text evidence="3">The sequence shown here is derived from an EMBL/GenBank/DDBJ whole genome shotgun (WGS) entry which is preliminary data.</text>
</comment>
<accession>A0A3S0PX87</accession>
<dbReference type="NCBIfam" id="TIGR00426">
    <property type="entry name" value="competence protein ComEA helix-hairpin-helix repeat region"/>
    <property type="match status" value="1"/>
</dbReference>
<dbReference type="Gene3D" id="1.10.150.280">
    <property type="entry name" value="AF1531-like domain"/>
    <property type="match status" value="1"/>
</dbReference>
<evidence type="ECO:0000313" key="3">
    <source>
        <dbReference type="EMBL" id="RUL62494.1"/>
    </source>
</evidence>
<keyword evidence="4" id="KW-1185">Reference proteome</keyword>
<sequence>MFKKILVAAVLAFTLALPAFAATPVNINTADAATIASALDGIGLSKAKAIVAFREEHGPFKNVDDLTQVKGIGAATLKRNQDAILLTGQGATPAEAAASKAKHPKKPKAAAADATGG</sequence>
<dbReference type="SUPFAM" id="SSF47781">
    <property type="entry name" value="RuvA domain 2-like"/>
    <property type="match status" value="1"/>
</dbReference>
<evidence type="ECO:0000313" key="4">
    <source>
        <dbReference type="Proteomes" id="UP000267077"/>
    </source>
</evidence>
<gene>
    <name evidence="3" type="ORF">EKH79_16640</name>
</gene>
<dbReference type="InterPro" id="IPR010994">
    <property type="entry name" value="RuvA_2-like"/>
</dbReference>
<feature type="region of interest" description="Disordered" evidence="1">
    <location>
        <begin position="95"/>
        <end position="117"/>
    </location>
</feature>
<dbReference type="Pfam" id="PF12836">
    <property type="entry name" value="HHH_3"/>
    <property type="match status" value="1"/>
</dbReference>